<dbReference type="GeneID" id="36401031"/>
<keyword evidence="2" id="KW-1185">Reference proteome</keyword>
<proteinExistence type="predicted"/>
<organism evidence="1 2">
    <name type="scientific">Plasmopara halstedii</name>
    <name type="common">Downy mildew of sunflower</name>
    <dbReference type="NCBI Taxonomy" id="4781"/>
    <lineage>
        <taxon>Eukaryota</taxon>
        <taxon>Sar</taxon>
        <taxon>Stramenopiles</taxon>
        <taxon>Oomycota</taxon>
        <taxon>Peronosporomycetes</taxon>
        <taxon>Peronosporales</taxon>
        <taxon>Peronosporaceae</taxon>
        <taxon>Plasmopara</taxon>
    </lineage>
</organism>
<accession>A0A0P1AC59</accession>
<evidence type="ECO:0000313" key="1">
    <source>
        <dbReference type="EMBL" id="CEG37930.1"/>
    </source>
</evidence>
<dbReference type="AlphaFoldDB" id="A0A0P1AC59"/>
<name>A0A0P1AC59_PLAHL</name>
<dbReference type="EMBL" id="CCYD01000291">
    <property type="protein sequence ID" value="CEG37930.1"/>
    <property type="molecule type" value="Genomic_DNA"/>
</dbReference>
<dbReference type="Proteomes" id="UP000054928">
    <property type="component" value="Unassembled WGS sequence"/>
</dbReference>
<protein>
    <submittedName>
        <fullName evidence="1">Uncharacterized protein</fullName>
    </submittedName>
</protein>
<reference evidence="2" key="1">
    <citation type="submission" date="2014-09" db="EMBL/GenBank/DDBJ databases">
        <authorList>
            <person name="Sharma Rahul"/>
            <person name="Thines Marco"/>
        </authorList>
    </citation>
    <scope>NUCLEOTIDE SEQUENCE [LARGE SCALE GENOMIC DNA]</scope>
</reference>
<evidence type="ECO:0000313" key="2">
    <source>
        <dbReference type="Proteomes" id="UP000054928"/>
    </source>
</evidence>
<sequence>MVSFDKRLIQASVEAQVASTIRSIKLFFQAHGTKLQHIMLAASNRRPRAGMCTSRGDTVD</sequence>
<dbReference type="RefSeq" id="XP_024574299.1">
    <property type="nucleotide sequence ID" value="XM_024723309.1"/>
</dbReference>